<organism evidence="2 3">
    <name type="scientific">Saccharothrix variisporea</name>
    <dbReference type="NCBI Taxonomy" id="543527"/>
    <lineage>
        <taxon>Bacteria</taxon>
        <taxon>Bacillati</taxon>
        <taxon>Actinomycetota</taxon>
        <taxon>Actinomycetes</taxon>
        <taxon>Pseudonocardiales</taxon>
        <taxon>Pseudonocardiaceae</taxon>
        <taxon>Saccharothrix</taxon>
    </lineage>
</organism>
<dbReference type="RefSeq" id="WP_121230231.1">
    <property type="nucleotide sequence ID" value="NZ_JBIUBA010000026.1"/>
</dbReference>
<keyword evidence="1" id="KW-0732">Signal</keyword>
<proteinExistence type="predicted"/>
<sequence>MNTKWRTAATAGALVVLTAGTAAADDASGWERVAAPESGIEYVLDDVTATASGTAYAVGFGEVGGGVVVARWTGSAWAWESGLPATSFSALRGVHARGDRVFAAGHDYVNGVSKPLLMVRAGGWTKAIGAVPSGDDGQLSDVVAVSDTTAWAVGREGSGLEARPVAHRWNGSALQRFALPAAGTYARAEAVAGSAEIWAVGTDGGLAGAPSRGLSWRWNGAGWNGVPVPTFGANQVELTDVVVTDRQVWAVGRADAQPLVLRWNGLAWERVALPVTAAPTRVNAAADDGRGGLWLAGEVRAGQDATPLLARYDGSWRTATVSAELANTALRGIAQVPGTTTAWAVGRHFRSGTYCSGCRASIATNG</sequence>
<dbReference type="OrthoDB" id="3454650at2"/>
<evidence type="ECO:0000256" key="1">
    <source>
        <dbReference type="SAM" id="SignalP"/>
    </source>
</evidence>
<keyword evidence="3" id="KW-1185">Reference proteome</keyword>
<dbReference type="EMBL" id="RBXR01000001">
    <property type="protein sequence ID" value="RKT75017.1"/>
    <property type="molecule type" value="Genomic_DNA"/>
</dbReference>
<feature type="chain" id="PRO_5019819585" evidence="1">
    <location>
        <begin position="25"/>
        <end position="366"/>
    </location>
</feature>
<dbReference type="AlphaFoldDB" id="A0A495XLM6"/>
<comment type="caution">
    <text evidence="2">The sequence shown here is derived from an EMBL/GenBank/DDBJ whole genome shotgun (WGS) entry which is preliminary data.</text>
</comment>
<gene>
    <name evidence="2" type="ORF">DFJ66_8393</name>
</gene>
<name>A0A495XLM6_9PSEU</name>
<protein>
    <submittedName>
        <fullName evidence="2">Uncharacterized protein</fullName>
    </submittedName>
</protein>
<accession>A0A495XLM6</accession>
<dbReference type="Proteomes" id="UP000272729">
    <property type="component" value="Unassembled WGS sequence"/>
</dbReference>
<feature type="signal peptide" evidence="1">
    <location>
        <begin position="1"/>
        <end position="24"/>
    </location>
</feature>
<evidence type="ECO:0000313" key="2">
    <source>
        <dbReference type="EMBL" id="RKT75017.1"/>
    </source>
</evidence>
<evidence type="ECO:0000313" key="3">
    <source>
        <dbReference type="Proteomes" id="UP000272729"/>
    </source>
</evidence>
<reference evidence="2 3" key="1">
    <citation type="submission" date="2018-10" db="EMBL/GenBank/DDBJ databases">
        <title>Sequencing the genomes of 1000 actinobacteria strains.</title>
        <authorList>
            <person name="Klenk H.-P."/>
        </authorList>
    </citation>
    <scope>NUCLEOTIDE SEQUENCE [LARGE SCALE GENOMIC DNA]</scope>
    <source>
        <strain evidence="2 3">DSM 43911</strain>
    </source>
</reference>